<comment type="subcellular location">
    <subcellularLocation>
        <location evidence="1">Mitochondrion</location>
    </subcellularLocation>
</comment>
<accession>A0A9P5XB21</accession>
<comment type="caution">
    <text evidence="4">The sequence shown here is derived from an EMBL/GenBank/DDBJ whole genome shotgun (WGS) entry which is preliminary data.</text>
</comment>
<evidence type="ECO:0000256" key="3">
    <source>
        <dbReference type="ARBA" id="ARBA00043970"/>
    </source>
</evidence>
<dbReference type="AlphaFoldDB" id="A0A9P5XB21"/>
<dbReference type="Proteomes" id="UP000807342">
    <property type="component" value="Unassembled WGS sequence"/>
</dbReference>
<dbReference type="InterPro" id="IPR020373">
    <property type="entry name" value="Kgd4/YMR-31"/>
</dbReference>
<dbReference type="OrthoDB" id="2116030at2759"/>
<proteinExistence type="inferred from homology"/>
<dbReference type="EMBL" id="MU151231">
    <property type="protein sequence ID" value="KAF9446727.1"/>
    <property type="molecule type" value="Genomic_DNA"/>
</dbReference>
<keyword evidence="2" id="KW-0496">Mitochondrion</keyword>
<evidence type="ECO:0000313" key="5">
    <source>
        <dbReference type="Proteomes" id="UP000807342"/>
    </source>
</evidence>
<dbReference type="GO" id="GO:0005739">
    <property type="term" value="C:mitochondrion"/>
    <property type="evidence" value="ECO:0007669"/>
    <property type="project" value="UniProtKB-SubCell"/>
</dbReference>
<organism evidence="4 5">
    <name type="scientific">Macrolepiota fuliginosa MF-IS2</name>
    <dbReference type="NCBI Taxonomy" id="1400762"/>
    <lineage>
        <taxon>Eukaryota</taxon>
        <taxon>Fungi</taxon>
        <taxon>Dikarya</taxon>
        <taxon>Basidiomycota</taxon>
        <taxon>Agaricomycotina</taxon>
        <taxon>Agaricomycetes</taxon>
        <taxon>Agaricomycetidae</taxon>
        <taxon>Agaricales</taxon>
        <taxon>Agaricineae</taxon>
        <taxon>Agaricaceae</taxon>
        <taxon>Macrolepiota</taxon>
    </lineage>
</organism>
<evidence type="ECO:0000256" key="2">
    <source>
        <dbReference type="ARBA" id="ARBA00023128"/>
    </source>
</evidence>
<evidence type="ECO:0000313" key="4">
    <source>
        <dbReference type="EMBL" id="KAF9446727.1"/>
    </source>
</evidence>
<protein>
    <submittedName>
        <fullName evidence="4">Uncharacterized protein</fullName>
    </submittedName>
</protein>
<sequence>MFPSLRAFAARSHQPLIRFIGRRQWPSGTEAPHPHPAAPVELREHFTDFVKNRQSLNTTVSEAKADGTSYAHFWEAPSKYWKPRGRELDESEMEAIMSGGASSYYGH</sequence>
<reference evidence="4" key="1">
    <citation type="submission" date="2020-11" db="EMBL/GenBank/DDBJ databases">
        <authorList>
            <consortium name="DOE Joint Genome Institute"/>
            <person name="Ahrendt S."/>
            <person name="Riley R."/>
            <person name="Andreopoulos W."/>
            <person name="Labutti K."/>
            <person name="Pangilinan J."/>
            <person name="Ruiz-Duenas F.J."/>
            <person name="Barrasa J.M."/>
            <person name="Sanchez-Garcia M."/>
            <person name="Camarero S."/>
            <person name="Miyauchi S."/>
            <person name="Serrano A."/>
            <person name="Linde D."/>
            <person name="Babiker R."/>
            <person name="Drula E."/>
            <person name="Ayuso-Fernandez I."/>
            <person name="Pacheco R."/>
            <person name="Padilla G."/>
            <person name="Ferreira P."/>
            <person name="Barriuso J."/>
            <person name="Kellner H."/>
            <person name="Castanera R."/>
            <person name="Alfaro M."/>
            <person name="Ramirez L."/>
            <person name="Pisabarro A.G."/>
            <person name="Kuo A."/>
            <person name="Tritt A."/>
            <person name="Lipzen A."/>
            <person name="He G."/>
            <person name="Yan M."/>
            <person name="Ng V."/>
            <person name="Cullen D."/>
            <person name="Martin F."/>
            <person name="Rosso M.-N."/>
            <person name="Henrissat B."/>
            <person name="Hibbett D."/>
            <person name="Martinez A.T."/>
            <person name="Grigoriev I.V."/>
        </authorList>
    </citation>
    <scope>NUCLEOTIDE SEQUENCE</scope>
    <source>
        <strain evidence="4">MF-IS2</strain>
    </source>
</reference>
<dbReference type="GO" id="GO:0006103">
    <property type="term" value="P:2-oxoglutarate metabolic process"/>
    <property type="evidence" value="ECO:0007669"/>
    <property type="project" value="InterPro"/>
</dbReference>
<evidence type="ECO:0000256" key="1">
    <source>
        <dbReference type="ARBA" id="ARBA00004173"/>
    </source>
</evidence>
<dbReference type="Pfam" id="PF10937">
    <property type="entry name" value="Kgd4-YMR31"/>
    <property type="match status" value="1"/>
</dbReference>
<comment type="similarity">
    <text evidence="3">Belongs to the alpha-ketoglutarate dehydrogenase component 4 family.</text>
</comment>
<name>A0A9P5XB21_9AGAR</name>
<gene>
    <name evidence="4" type="ORF">P691DRAFT_672925</name>
</gene>
<keyword evidence="5" id="KW-1185">Reference proteome</keyword>